<gene>
    <name evidence="1" type="ORF">ANCDUO_05676</name>
</gene>
<protein>
    <submittedName>
        <fullName evidence="1">Uncharacterized protein</fullName>
    </submittedName>
</protein>
<evidence type="ECO:0000313" key="1">
    <source>
        <dbReference type="EMBL" id="KIH64016.1"/>
    </source>
</evidence>
<dbReference type="EMBL" id="KN728294">
    <property type="protein sequence ID" value="KIH64016.1"/>
    <property type="molecule type" value="Genomic_DNA"/>
</dbReference>
<keyword evidence="2" id="KW-1185">Reference proteome</keyword>
<name>A0A0C2H3L0_9BILA</name>
<proteinExistence type="predicted"/>
<accession>A0A0C2H3L0</accession>
<dbReference type="AlphaFoldDB" id="A0A0C2H3L0"/>
<reference evidence="1 2" key="1">
    <citation type="submission" date="2013-12" db="EMBL/GenBank/DDBJ databases">
        <title>Draft genome of the parsitic nematode Ancylostoma duodenale.</title>
        <authorList>
            <person name="Mitreva M."/>
        </authorList>
    </citation>
    <scope>NUCLEOTIDE SEQUENCE [LARGE SCALE GENOMIC DNA]</scope>
    <source>
        <strain evidence="1 2">Zhejiang</strain>
    </source>
</reference>
<organism evidence="1 2">
    <name type="scientific">Ancylostoma duodenale</name>
    <dbReference type="NCBI Taxonomy" id="51022"/>
    <lineage>
        <taxon>Eukaryota</taxon>
        <taxon>Metazoa</taxon>
        <taxon>Ecdysozoa</taxon>
        <taxon>Nematoda</taxon>
        <taxon>Chromadorea</taxon>
        <taxon>Rhabditida</taxon>
        <taxon>Rhabditina</taxon>
        <taxon>Rhabditomorpha</taxon>
        <taxon>Strongyloidea</taxon>
        <taxon>Ancylostomatidae</taxon>
        <taxon>Ancylostomatinae</taxon>
        <taxon>Ancylostoma</taxon>
    </lineage>
</organism>
<dbReference type="Proteomes" id="UP000054047">
    <property type="component" value="Unassembled WGS sequence"/>
</dbReference>
<dbReference type="OrthoDB" id="10429720at2759"/>
<sequence length="151" mass="17548">MTTFDPLLNTEELHTELLKTVDHKLLDTEELPTELLKTVDHKYKLDVLHLKFEEFASTVTARLENQLTSRLDAIHNTLAVFQNLDTIHTHLMERTTPKSQCVFCPLEDNIDLHHSARCPRFLKSYSRTFEASRIGLCDIAVFSSLRVERKR</sequence>
<evidence type="ECO:0000313" key="2">
    <source>
        <dbReference type="Proteomes" id="UP000054047"/>
    </source>
</evidence>